<organism evidence="2 3">
    <name type="scientific">Pseudoalteromonas aurantia</name>
    <dbReference type="NCBI Taxonomy" id="43654"/>
    <lineage>
        <taxon>Bacteria</taxon>
        <taxon>Pseudomonadati</taxon>
        <taxon>Pseudomonadota</taxon>
        <taxon>Gammaproteobacteria</taxon>
        <taxon>Alteromonadales</taxon>
        <taxon>Pseudoalteromonadaceae</taxon>
        <taxon>Pseudoalteromonas</taxon>
    </lineage>
</organism>
<proteinExistence type="predicted"/>
<reference evidence="2 3" key="1">
    <citation type="submission" date="2018-01" db="EMBL/GenBank/DDBJ databases">
        <authorList>
            <person name="Paulsen S."/>
            <person name="Gram L.K."/>
        </authorList>
    </citation>
    <scope>NUCLEOTIDE SEQUENCE [LARGE SCALE GENOMIC DNA]</scope>
    <source>
        <strain evidence="2 3">S3790</strain>
    </source>
</reference>
<dbReference type="Proteomes" id="UP000307217">
    <property type="component" value="Unassembled WGS sequence"/>
</dbReference>
<keyword evidence="1" id="KW-1133">Transmembrane helix</keyword>
<protein>
    <submittedName>
        <fullName evidence="2">Uncharacterized protein</fullName>
    </submittedName>
</protein>
<evidence type="ECO:0000313" key="2">
    <source>
        <dbReference type="EMBL" id="TMO66508.1"/>
    </source>
</evidence>
<keyword evidence="1" id="KW-0812">Transmembrane</keyword>
<keyword evidence="1" id="KW-0472">Membrane</keyword>
<sequence length="81" mass="8641">MLRNYSHAAYESTETIVIPSAMGAGQVVILVTYTTTAIAVQENDVVVTLASANSSYAQCILCSFLSIIYAFSILVCSSQLI</sequence>
<dbReference type="RefSeq" id="WP_138592795.1">
    <property type="nucleotide sequence ID" value="NZ_PNBX01000074.1"/>
</dbReference>
<evidence type="ECO:0000313" key="3">
    <source>
        <dbReference type="Proteomes" id="UP000307217"/>
    </source>
</evidence>
<accession>A0A5S3V5S5</accession>
<comment type="caution">
    <text evidence="2">The sequence shown here is derived from an EMBL/GenBank/DDBJ whole genome shotgun (WGS) entry which is preliminary data.</text>
</comment>
<dbReference type="AlphaFoldDB" id="A0A5S3V5S5"/>
<evidence type="ECO:0000256" key="1">
    <source>
        <dbReference type="SAM" id="Phobius"/>
    </source>
</evidence>
<reference evidence="3" key="2">
    <citation type="submission" date="2019-06" db="EMBL/GenBank/DDBJ databases">
        <title>Co-occurence of chitin degradation, pigmentation and bioactivity in marine Pseudoalteromonas.</title>
        <authorList>
            <person name="Sonnenschein E.C."/>
            <person name="Bech P.K."/>
        </authorList>
    </citation>
    <scope>NUCLEOTIDE SEQUENCE [LARGE SCALE GENOMIC DNA]</scope>
    <source>
        <strain evidence="3">S3790</strain>
    </source>
</reference>
<dbReference type="OrthoDB" id="869379at2"/>
<name>A0A5S3V5S5_9GAMM</name>
<dbReference type="EMBL" id="PNBX01000074">
    <property type="protein sequence ID" value="TMO66508.1"/>
    <property type="molecule type" value="Genomic_DNA"/>
</dbReference>
<gene>
    <name evidence="2" type="ORF">CWC19_16045</name>
</gene>
<feature type="transmembrane region" description="Helical" evidence="1">
    <location>
        <begin position="55"/>
        <end position="76"/>
    </location>
</feature>